<reference evidence="2 3" key="1">
    <citation type="submission" date="2016-07" db="EMBL/GenBank/DDBJ databases">
        <authorList>
            <consortium name="Pathogen Informatics"/>
        </authorList>
    </citation>
    <scope>NUCLEOTIDE SEQUENCE [LARGE SCALE GENOMIC DNA]</scope>
</reference>
<dbReference type="InterPro" id="IPR008780">
    <property type="entry name" value="Plasmodium_Vir"/>
</dbReference>
<protein>
    <submittedName>
        <fullName evidence="2">Vir protein, putative</fullName>
    </submittedName>
</protein>
<keyword evidence="1" id="KW-0812">Transmembrane</keyword>
<dbReference type="Proteomes" id="UP000196402">
    <property type="component" value="Unassembled WGS sequence"/>
</dbReference>
<gene>
    <name evidence="2" type="ORF">PVT01_000010800</name>
</gene>
<dbReference type="Pfam" id="PF05795">
    <property type="entry name" value="Plasmodium_Vir"/>
    <property type="match status" value="1"/>
</dbReference>
<proteinExistence type="predicted"/>
<dbReference type="VEuPathDB" id="PlasmoDB:PVW1_000022200"/>
<name>A0A1G4EHZ8_PLAVI</name>
<organism evidence="2 3">
    <name type="scientific">Plasmodium vivax</name>
    <name type="common">malaria parasite P. vivax</name>
    <dbReference type="NCBI Taxonomy" id="5855"/>
    <lineage>
        <taxon>Eukaryota</taxon>
        <taxon>Sar</taxon>
        <taxon>Alveolata</taxon>
        <taxon>Apicomplexa</taxon>
        <taxon>Aconoidasida</taxon>
        <taxon>Haemosporida</taxon>
        <taxon>Plasmodiidae</taxon>
        <taxon>Plasmodium</taxon>
        <taxon>Plasmodium (Plasmodium)</taxon>
    </lineage>
</organism>
<dbReference type="EMBL" id="FLYH01000022">
    <property type="protein sequence ID" value="SCA83415.1"/>
    <property type="molecule type" value="Genomic_DNA"/>
</dbReference>
<dbReference type="VEuPathDB" id="PlasmoDB:PVP01_0000360"/>
<accession>A0A1G4EHZ8</accession>
<keyword evidence="1" id="KW-0472">Membrane</keyword>
<dbReference type="AlphaFoldDB" id="A0A1G4EHZ8"/>
<feature type="transmembrane region" description="Helical" evidence="1">
    <location>
        <begin position="230"/>
        <end position="248"/>
    </location>
</feature>
<keyword evidence="1" id="KW-1133">Transmembrane helix</keyword>
<evidence type="ECO:0000313" key="2">
    <source>
        <dbReference type="EMBL" id="SCA83415.1"/>
    </source>
</evidence>
<evidence type="ECO:0000256" key="1">
    <source>
        <dbReference type="SAM" id="Phobius"/>
    </source>
</evidence>
<sequence>MSEINEDEQLPRKFDKSLDNTAPTSILNNLRSYPASFSFVEKDEIKNILAKLARNIELIDSEYPENYDKRCRDINYWLNEKIATCKTNYKKDISSEATVVFNDIKWKKRNGGKVCLRNPYIYSSENAELMKELDDYCEIRDNNKCNILKDNNDCLKCNKYIEEKKQYFTRRMQGIKSQTNCKWDKYTIHCDCTLNNMDHTFPKISCKELSEKEESQEFEPVIKMYSPLEIGFFIIVFFILFYFFILFLEKFTPVGSIMSRFKRRKYDLKRNIEREADDRYSLYHSDTLPSDSENKSYYIEYARPYK</sequence>
<dbReference type="VEuPathDB" id="PlasmoDB:PVPAM_130011100"/>
<evidence type="ECO:0000313" key="3">
    <source>
        <dbReference type="Proteomes" id="UP000196402"/>
    </source>
</evidence>